<dbReference type="EMBL" id="JBGBZA010000002">
    <property type="protein sequence ID" value="MEY9319620.1"/>
    <property type="molecule type" value="Genomic_DNA"/>
</dbReference>
<dbReference type="Proteomes" id="UP001565471">
    <property type="component" value="Unassembled WGS sequence"/>
</dbReference>
<dbReference type="RefSeq" id="WP_016843683.1">
    <property type="nucleotide sequence ID" value="NZ_JALJZB010000001.1"/>
</dbReference>
<evidence type="ECO:0000313" key="3">
    <source>
        <dbReference type="Proteomes" id="UP001565471"/>
    </source>
</evidence>
<feature type="region of interest" description="Disordered" evidence="1">
    <location>
        <begin position="68"/>
        <end position="93"/>
    </location>
</feature>
<accession>A0ABV4F9H1</accession>
<evidence type="ECO:0000256" key="1">
    <source>
        <dbReference type="SAM" id="MobiDB-lite"/>
    </source>
</evidence>
<reference evidence="2 3" key="1">
    <citation type="submission" date="2024-07" db="EMBL/GenBank/DDBJ databases">
        <title>Genomic Encyclopedia of Type Strains, Phase V (KMG-V): Genome sequencing to study the core and pangenomes of soil and plant-associated prokaryotes.</title>
        <authorList>
            <person name="Whitman W."/>
        </authorList>
    </citation>
    <scope>NUCLEOTIDE SEQUENCE [LARGE SCALE GENOMIC DNA]</scope>
    <source>
        <strain evidence="2 3">USDA 415</strain>
    </source>
</reference>
<comment type="caution">
    <text evidence="2">The sequence shown here is derived from an EMBL/GenBank/DDBJ whole genome shotgun (WGS) entry which is preliminary data.</text>
</comment>
<keyword evidence="3" id="KW-1185">Reference proteome</keyword>
<sequence>MTKMIQDDINAMPFSGVNAHTGGDPAMVRLQKVTAETVIDGSDRVPQFKPANGILVKGPARVVHTDQEGISQAQTLGTSSKRGKGGKMGKEWE</sequence>
<gene>
    <name evidence="2" type="ORF">ABIF29_006419</name>
</gene>
<evidence type="ECO:0000313" key="2">
    <source>
        <dbReference type="EMBL" id="MEY9319620.1"/>
    </source>
</evidence>
<name>A0ABV4F9H1_BRAEL</name>
<feature type="compositionally biased region" description="Polar residues" evidence="1">
    <location>
        <begin position="68"/>
        <end position="80"/>
    </location>
</feature>
<protein>
    <submittedName>
        <fullName evidence="2">Uncharacterized protein</fullName>
    </submittedName>
</protein>
<organism evidence="2 3">
    <name type="scientific">Bradyrhizobium elkanii</name>
    <dbReference type="NCBI Taxonomy" id="29448"/>
    <lineage>
        <taxon>Bacteria</taxon>
        <taxon>Pseudomonadati</taxon>
        <taxon>Pseudomonadota</taxon>
        <taxon>Alphaproteobacteria</taxon>
        <taxon>Hyphomicrobiales</taxon>
        <taxon>Nitrobacteraceae</taxon>
        <taxon>Bradyrhizobium</taxon>
    </lineage>
</organism>
<proteinExistence type="predicted"/>